<dbReference type="PANTHER" id="PTHR32301">
    <property type="entry name" value="COUNTIN RECEPTOR CNR3-RELATED"/>
    <property type="match status" value="1"/>
</dbReference>
<comment type="caution">
    <text evidence="1">The sequence shown here is derived from an EMBL/GenBank/DDBJ whole genome shotgun (WGS) entry which is preliminary data.</text>
</comment>
<dbReference type="AlphaFoldDB" id="A0A0M0KH55"/>
<dbReference type="PANTHER" id="PTHR32301:SF6">
    <property type="entry name" value="GOLVESIN-RELATED"/>
    <property type="match status" value="1"/>
</dbReference>
<dbReference type="PATRIC" id="fig|136160.3.peg.809"/>
<sequence>MDNRNHSANVLIHLHMPKTGGTTLKKIIKRNYDSRKSVDVYEEHHKLPGIFKGLSKQNIECVQGHLPFGVHEYFNRPTTYITMLRDPVDRVISEYYFIRNIEWHNLHESVMKMSLEEYQGLPKNRNLQTRYILGGQLTSVTEVNRAKNILKNHFAVVGLTEKFDTSLFLMKEMFNWKQVAYQKYNVTKKRRSKEEISPKLLEKIAKNNEADLELYAFAKELLAKRIRALDPLSAYRLKRFERKHQQGFHGKRDR</sequence>
<dbReference type="InterPro" id="IPR027417">
    <property type="entry name" value="P-loop_NTPase"/>
</dbReference>
<dbReference type="GeneID" id="87598905"/>
<dbReference type="EMBL" id="LILD01000001">
    <property type="protein sequence ID" value="KOO37912.1"/>
    <property type="molecule type" value="Genomic_DNA"/>
</dbReference>
<dbReference type="GO" id="GO:0008146">
    <property type="term" value="F:sulfotransferase activity"/>
    <property type="evidence" value="ECO:0007669"/>
    <property type="project" value="InterPro"/>
</dbReference>
<evidence type="ECO:0008006" key="2">
    <source>
        <dbReference type="Google" id="ProtNLM"/>
    </source>
</evidence>
<proteinExistence type="predicted"/>
<dbReference type="Gene3D" id="3.40.50.300">
    <property type="entry name" value="P-loop containing nucleotide triphosphate hydrolases"/>
    <property type="match status" value="1"/>
</dbReference>
<reference evidence="1" key="1">
    <citation type="submission" date="2015-08" db="EMBL/GenBank/DDBJ databases">
        <title>Complete DNA Sequence of Pseudomonas syringae pv. actinidiae, the Causal Agent of Kiwifruit Canker Disease.</title>
        <authorList>
            <person name="Rikkerink E.H.A."/>
            <person name="Fineran P.C."/>
        </authorList>
    </citation>
    <scope>NUCLEOTIDE SEQUENCE</scope>
    <source>
        <strain evidence="1">DSM 13666</strain>
    </source>
</reference>
<dbReference type="SUPFAM" id="SSF52540">
    <property type="entry name" value="P-loop containing nucleoside triphosphate hydrolases"/>
    <property type="match status" value="1"/>
</dbReference>
<evidence type="ECO:0000313" key="1">
    <source>
        <dbReference type="EMBL" id="KOO37912.1"/>
    </source>
</evidence>
<dbReference type="InterPro" id="IPR053259">
    <property type="entry name" value="Golvesin-related_Golgi"/>
</dbReference>
<gene>
    <name evidence="1" type="ORF">AMD02_02890</name>
</gene>
<dbReference type="RefSeq" id="WP_053430400.1">
    <property type="nucleotide sequence ID" value="NZ_CP040441.1"/>
</dbReference>
<dbReference type="GO" id="GO:0016020">
    <property type="term" value="C:membrane"/>
    <property type="evidence" value="ECO:0007669"/>
    <property type="project" value="InterPro"/>
</dbReference>
<dbReference type="InterPro" id="IPR005331">
    <property type="entry name" value="Sulfotransferase"/>
</dbReference>
<protein>
    <recommendedName>
        <fullName evidence="2">Sulfotransferase family protein</fullName>
    </recommendedName>
</protein>
<dbReference type="Pfam" id="PF03567">
    <property type="entry name" value="Sulfotransfer_2"/>
    <property type="match status" value="1"/>
</dbReference>
<organism evidence="1">
    <name type="scientific">Halalkalibacterium halodurans</name>
    <name type="common">Bacillus halodurans</name>
    <dbReference type="NCBI Taxonomy" id="86665"/>
    <lineage>
        <taxon>Bacteria</taxon>
        <taxon>Bacillati</taxon>
        <taxon>Bacillota</taxon>
        <taxon>Bacilli</taxon>
        <taxon>Bacillales</taxon>
        <taxon>Bacillaceae</taxon>
        <taxon>Halalkalibacterium (ex Joshi et al. 2022)</taxon>
    </lineage>
</organism>
<accession>A0A0M0KH55</accession>
<name>A0A0M0KH55_ALKHA</name>